<evidence type="ECO:0000313" key="1">
    <source>
        <dbReference type="EMBL" id="AYV48545.1"/>
    </source>
</evidence>
<sequence>MSGGVEGAFLDVALEIGLAQAIAQLRKDIDRAIDQLPDTAAAGRYRDRLTAQRAALREPTLRHSAALVVSLCDKDPALTPRVRPAFAALVARHPELARFYGQLPADPSVKDMRATDRS</sequence>
<dbReference type="Proteomes" id="UP000281192">
    <property type="component" value="Chromosome"/>
</dbReference>
<keyword evidence="2" id="KW-1185">Reference proteome</keyword>
<name>A0ABN5QQK3_9CAUL</name>
<organism evidence="1 2">
    <name type="scientific">Caulobacter flavus</name>
    <dbReference type="NCBI Taxonomy" id="1679497"/>
    <lineage>
        <taxon>Bacteria</taxon>
        <taxon>Pseudomonadati</taxon>
        <taxon>Pseudomonadota</taxon>
        <taxon>Alphaproteobacteria</taxon>
        <taxon>Caulobacterales</taxon>
        <taxon>Caulobacteraceae</taxon>
        <taxon>Caulobacter</taxon>
    </lineage>
</organism>
<gene>
    <name evidence="1" type="ORF">C1707_21025</name>
</gene>
<reference evidence="1 2" key="1">
    <citation type="submission" date="2018-01" db="EMBL/GenBank/DDBJ databases">
        <title>Complete genome sequence of Caulobacter flavus RHGG3.</title>
        <authorList>
            <person name="Yang E."/>
        </authorList>
    </citation>
    <scope>NUCLEOTIDE SEQUENCE [LARGE SCALE GENOMIC DNA]</scope>
    <source>
        <strain evidence="1 2">RHGG3</strain>
    </source>
</reference>
<accession>A0ABN5QQK3</accession>
<dbReference type="RefSeq" id="WP_101714697.1">
    <property type="nucleotide sequence ID" value="NZ_CP026100.1"/>
</dbReference>
<evidence type="ECO:0000313" key="2">
    <source>
        <dbReference type="Proteomes" id="UP000281192"/>
    </source>
</evidence>
<protein>
    <submittedName>
        <fullName evidence="1">Uncharacterized protein</fullName>
    </submittedName>
</protein>
<proteinExistence type="predicted"/>
<dbReference type="EMBL" id="CP026100">
    <property type="protein sequence ID" value="AYV48545.1"/>
    <property type="molecule type" value="Genomic_DNA"/>
</dbReference>